<reference evidence="2 5" key="2">
    <citation type="submission" date="2019-07" db="EMBL/GenBank/DDBJ databases">
        <title>Whole genome shotgun sequence of Halomonas cupida NBRC 102219.</title>
        <authorList>
            <person name="Hosoyama A."/>
            <person name="Uohara A."/>
            <person name="Ohji S."/>
            <person name="Ichikawa N."/>
        </authorList>
    </citation>
    <scope>NUCLEOTIDE SEQUENCE [LARGE SCALE GENOMIC DNA]</scope>
    <source>
        <strain evidence="2 5">NBRC 102219</strain>
    </source>
</reference>
<dbReference type="AlphaFoldDB" id="A0A1M7JTE5"/>
<evidence type="ECO:0000313" key="5">
    <source>
        <dbReference type="Proteomes" id="UP000321726"/>
    </source>
</evidence>
<proteinExistence type="predicted"/>
<sequence>MRIFRPNRICQLTYLSKRSEIRLEKLSGATDPSNREDRRFPAEFTRKIDGR</sequence>
<dbReference type="EMBL" id="BJXU01000094">
    <property type="protein sequence ID" value="GEN24486.1"/>
    <property type="molecule type" value="Genomic_DNA"/>
</dbReference>
<dbReference type="Proteomes" id="UP000184123">
    <property type="component" value="Unassembled WGS sequence"/>
</dbReference>
<reference evidence="3 4" key="1">
    <citation type="submission" date="2016-11" db="EMBL/GenBank/DDBJ databases">
        <authorList>
            <person name="Jaros S."/>
            <person name="Januszkiewicz K."/>
            <person name="Wedrychowicz H."/>
        </authorList>
    </citation>
    <scope>NUCLEOTIDE SEQUENCE [LARGE SCALE GENOMIC DNA]</scope>
    <source>
        <strain evidence="3 4">DSM 4740</strain>
    </source>
</reference>
<gene>
    <name evidence="2" type="ORF">HCU01_24350</name>
    <name evidence="3" type="ORF">SAMN05660971_03301</name>
</gene>
<evidence type="ECO:0000313" key="2">
    <source>
        <dbReference type="EMBL" id="GEN24486.1"/>
    </source>
</evidence>
<dbReference type="Proteomes" id="UP000321726">
    <property type="component" value="Unassembled WGS sequence"/>
</dbReference>
<feature type="compositionally biased region" description="Basic and acidic residues" evidence="1">
    <location>
        <begin position="33"/>
        <end position="51"/>
    </location>
</feature>
<feature type="region of interest" description="Disordered" evidence="1">
    <location>
        <begin position="26"/>
        <end position="51"/>
    </location>
</feature>
<name>A0A1M7JTE5_9GAMM</name>
<evidence type="ECO:0000313" key="4">
    <source>
        <dbReference type="Proteomes" id="UP000184123"/>
    </source>
</evidence>
<accession>A0A1M7JTE5</accession>
<evidence type="ECO:0000256" key="1">
    <source>
        <dbReference type="SAM" id="MobiDB-lite"/>
    </source>
</evidence>
<organism evidence="3 4">
    <name type="scientific">Halomonas cupida</name>
    <dbReference type="NCBI Taxonomy" id="44933"/>
    <lineage>
        <taxon>Bacteria</taxon>
        <taxon>Pseudomonadati</taxon>
        <taxon>Pseudomonadota</taxon>
        <taxon>Gammaproteobacteria</taxon>
        <taxon>Oceanospirillales</taxon>
        <taxon>Halomonadaceae</taxon>
        <taxon>Halomonas</taxon>
    </lineage>
</organism>
<evidence type="ECO:0000313" key="3">
    <source>
        <dbReference type="EMBL" id="SHM56264.1"/>
    </source>
</evidence>
<protein>
    <submittedName>
        <fullName evidence="3">Uncharacterized protein</fullName>
    </submittedName>
</protein>
<keyword evidence="5" id="KW-1185">Reference proteome</keyword>
<dbReference type="EMBL" id="FRCA01000009">
    <property type="protein sequence ID" value="SHM56264.1"/>
    <property type="molecule type" value="Genomic_DNA"/>
</dbReference>